<dbReference type="InterPro" id="IPR029058">
    <property type="entry name" value="AB_hydrolase_fold"/>
</dbReference>
<feature type="chain" id="PRO_5001760673" description="Serine aminopeptidase S33 domain-containing protein" evidence="1">
    <location>
        <begin position="24"/>
        <end position="324"/>
    </location>
</feature>
<evidence type="ECO:0000313" key="3">
    <source>
        <dbReference type="EMBL" id="KEQ16203.1"/>
    </source>
</evidence>
<feature type="signal peptide" evidence="1">
    <location>
        <begin position="1"/>
        <end position="23"/>
    </location>
</feature>
<dbReference type="RefSeq" id="WP_034840824.1">
    <property type="nucleotide sequence ID" value="NZ_JOKH01000006.1"/>
</dbReference>
<dbReference type="Gene3D" id="3.40.50.1820">
    <property type="entry name" value="alpha/beta hydrolase"/>
    <property type="match status" value="1"/>
</dbReference>
<dbReference type="Proteomes" id="UP000028073">
    <property type="component" value="Unassembled WGS sequence"/>
</dbReference>
<dbReference type="eggNOG" id="COG1073">
    <property type="taxonomic scope" value="Bacteria"/>
</dbReference>
<evidence type="ECO:0000259" key="2">
    <source>
        <dbReference type="Pfam" id="PF12146"/>
    </source>
</evidence>
<dbReference type="OrthoDB" id="2086224at2"/>
<dbReference type="Pfam" id="PF12146">
    <property type="entry name" value="Hydrolase_4"/>
    <property type="match status" value="1"/>
</dbReference>
<dbReference type="InterPro" id="IPR022742">
    <property type="entry name" value="Hydrolase_4"/>
</dbReference>
<feature type="domain" description="Serine aminopeptidase S33" evidence="2">
    <location>
        <begin position="105"/>
        <end position="234"/>
    </location>
</feature>
<organism evidence="3 4">
    <name type="scientific">Endozoicomonas numazuensis</name>
    <dbReference type="NCBI Taxonomy" id="1137799"/>
    <lineage>
        <taxon>Bacteria</taxon>
        <taxon>Pseudomonadati</taxon>
        <taxon>Pseudomonadota</taxon>
        <taxon>Gammaproteobacteria</taxon>
        <taxon>Oceanospirillales</taxon>
        <taxon>Endozoicomonadaceae</taxon>
        <taxon>Endozoicomonas</taxon>
    </lineage>
</organism>
<keyword evidence="4" id="KW-1185">Reference proteome</keyword>
<comment type="caution">
    <text evidence="3">The sequence shown here is derived from an EMBL/GenBank/DDBJ whole genome shotgun (WGS) entry which is preliminary data.</text>
</comment>
<gene>
    <name evidence="3" type="ORF">GZ78_23515</name>
</gene>
<dbReference type="AlphaFoldDB" id="A0A081NCN0"/>
<keyword evidence="1" id="KW-0732">Signal</keyword>
<dbReference type="PANTHER" id="PTHR42886:SF29">
    <property type="entry name" value="PUMMELIG, ISOFORM A"/>
    <property type="match status" value="1"/>
</dbReference>
<evidence type="ECO:0000256" key="1">
    <source>
        <dbReference type="SAM" id="SignalP"/>
    </source>
</evidence>
<dbReference type="PROSITE" id="PS51257">
    <property type="entry name" value="PROKAR_LIPOPROTEIN"/>
    <property type="match status" value="1"/>
</dbReference>
<name>A0A081NCN0_9GAMM</name>
<reference evidence="3 4" key="1">
    <citation type="submission" date="2014-06" db="EMBL/GenBank/DDBJ databases">
        <title>Whole Genome Sequences of Three Symbiotic Endozoicomonas Bacteria.</title>
        <authorList>
            <person name="Neave M.J."/>
            <person name="Apprill A."/>
            <person name="Voolstra C.R."/>
        </authorList>
    </citation>
    <scope>NUCLEOTIDE SEQUENCE [LARGE SCALE GENOMIC DNA]</scope>
    <source>
        <strain evidence="3 4">DSM 25634</strain>
    </source>
</reference>
<proteinExistence type="predicted"/>
<evidence type="ECO:0000313" key="4">
    <source>
        <dbReference type="Proteomes" id="UP000028073"/>
    </source>
</evidence>
<dbReference type="PANTHER" id="PTHR42886">
    <property type="entry name" value="RE40534P-RELATED"/>
    <property type="match status" value="1"/>
</dbReference>
<dbReference type="SUPFAM" id="SSF53474">
    <property type="entry name" value="alpha/beta-Hydrolases"/>
    <property type="match status" value="1"/>
</dbReference>
<sequence length="324" mass="36236">MNSYKFALILVCSLLAGCSSIVATYIGEAGSIPYSDLASEAKQDLPEFEKHRFCSERQSELCISYFYGKPFDKNKLRYNVELKSGGRTSAVELDLEKHSLDRNYSGQVVLLHGYRVSKEYMLTSALYFRFLGFDVLVPDLAGHGESTGGKQYGVGDSKVINELISSVYKQDKPLYLLGNSMGAAAAVYTAKLRKDVEGVIIQAPMLPLDQAAIRFFSVKYPGLTWLLPKERVKEGAIMALQKANVTLEETHLEPVIESLSIPVLVFVSSSDEISPYSHFDHMDSSRVKVIEVKDRNHPSMMVIGDNESVHLLEWLNRRHVLAQE</sequence>
<protein>
    <recommendedName>
        <fullName evidence="2">Serine aminopeptidase S33 domain-containing protein</fullName>
    </recommendedName>
</protein>
<accession>A0A081NCN0</accession>
<dbReference type="STRING" id="1137799.GZ78_23515"/>
<dbReference type="EMBL" id="JOKH01000006">
    <property type="protein sequence ID" value="KEQ16203.1"/>
    <property type="molecule type" value="Genomic_DNA"/>
</dbReference>